<protein>
    <submittedName>
        <fullName evidence="6">TetR family transcriptional regulator</fullName>
    </submittedName>
</protein>
<dbReference type="Gene3D" id="1.10.357.10">
    <property type="entry name" value="Tetracycline Repressor, domain 2"/>
    <property type="match status" value="1"/>
</dbReference>
<keyword evidence="2 4" id="KW-0238">DNA-binding</keyword>
<feature type="DNA-binding region" description="H-T-H motif" evidence="4">
    <location>
        <begin position="35"/>
        <end position="54"/>
    </location>
</feature>
<keyword evidence="7" id="KW-1185">Reference proteome</keyword>
<dbReference type="GO" id="GO:0003700">
    <property type="term" value="F:DNA-binding transcription factor activity"/>
    <property type="evidence" value="ECO:0007669"/>
    <property type="project" value="TreeGrafter"/>
</dbReference>
<dbReference type="InterPro" id="IPR041347">
    <property type="entry name" value="MftR_C"/>
</dbReference>
<dbReference type="PRINTS" id="PR00455">
    <property type="entry name" value="HTHTETR"/>
</dbReference>
<accession>A0A8J4EB47</accession>
<feature type="domain" description="HTH tetR-type" evidence="5">
    <location>
        <begin position="12"/>
        <end position="72"/>
    </location>
</feature>
<dbReference type="GO" id="GO:0000976">
    <property type="term" value="F:transcription cis-regulatory region binding"/>
    <property type="evidence" value="ECO:0007669"/>
    <property type="project" value="TreeGrafter"/>
</dbReference>
<name>A0A8J4EB47_9ACTN</name>
<dbReference type="Pfam" id="PF17754">
    <property type="entry name" value="TetR_C_14"/>
    <property type="match status" value="1"/>
</dbReference>
<comment type="caution">
    <text evidence="6">The sequence shown here is derived from an EMBL/GenBank/DDBJ whole genome shotgun (WGS) entry which is preliminary data.</text>
</comment>
<gene>
    <name evidence="6" type="ORF">Voc01_003740</name>
</gene>
<dbReference type="InterPro" id="IPR009057">
    <property type="entry name" value="Homeodomain-like_sf"/>
</dbReference>
<evidence type="ECO:0000313" key="6">
    <source>
        <dbReference type="EMBL" id="GIJ65457.1"/>
    </source>
</evidence>
<sequence length="194" mass="21215">MNQPGLRERKKQKTRWAIQEHALRLFAEQGYDATTVEQIAEAAEVSPSTFFRYFGTKEDVVSDDRYDELIVAGIEAAPAGLGPLATMRHALQASLGDLKPGENEQILTRMRLVLSVPALRARTMTNLLDSTNAFAPPLAQRLGRDPDDFDVRAFVTGCMTAAAVGVFAWYDADGRADLGELIDRAVAAVGELAY</sequence>
<dbReference type="EMBL" id="BOPH01000004">
    <property type="protein sequence ID" value="GIJ65457.1"/>
    <property type="molecule type" value="Genomic_DNA"/>
</dbReference>
<dbReference type="PANTHER" id="PTHR30055">
    <property type="entry name" value="HTH-TYPE TRANSCRIPTIONAL REGULATOR RUTR"/>
    <property type="match status" value="1"/>
</dbReference>
<evidence type="ECO:0000313" key="7">
    <source>
        <dbReference type="Proteomes" id="UP000635606"/>
    </source>
</evidence>
<dbReference type="PROSITE" id="PS50977">
    <property type="entry name" value="HTH_TETR_2"/>
    <property type="match status" value="1"/>
</dbReference>
<evidence type="ECO:0000256" key="2">
    <source>
        <dbReference type="ARBA" id="ARBA00023125"/>
    </source>
</evidence>
<dbReference type="InterPro" id="IPR001647">
    <property type="entry name" value="HTH_TetR"/>
</dbReference>
<dbReference type="InterPro" id="IPR050109">
    <property type="entry name" value="HTH-type_TetR-like_transc_reg"/>
</dbReference>
<evidence type="ECO:0000256" key="1">
    <source>
        <dbReference type="ARBA" id="ARBA00023015"/>
    </source>
</evidence>
<dbReference type="AlphaFoldDB" id="A0A8J4EB47"/>
<evidence type="ECO:0000256" key="3">
    <source>
        <dbReference type="ARBA" id="ARBA00023163"/>
    </source>
</evidence>
<dbReference type="PANTHER" id="PTHR30055:SF234">
    <property type="entry name" value="HTH-TYPE TRANSCRIPTIONAL REGULATOR BETI"/>
    <property type="match status" value="1"/>
</dbReference>
<keyword evidence="1" id="KW-0805">Transcription regulation</keyword>
<proteinExistence type="predicted"/>
<dbReference type="Pfam" id="PF00440">
    <property type="entry name" value="TetR_N"/>
    <property type="match status" value="1"/>
</dbReference>
<dbReference type="Gene3D" id="1.10.10.60">
    <property type="entry name" value="Homeodomain-like"/>
    <property type="match status" value="1"/>
</dbReference>
<dbReference type="RefSeq" id="WP_203925463.1">
    <property type="nucleotide sequence ID" value="NZ_BOPH01000004.1"/>
</dbReference>
<organism evidence="6 7">
    <name type="scientific">Virgisporangium ochraceum</name>
    <dbReference type="NCBI Taxonomy" id="65505"/>
    <lineage>
        <taxon>Bacteria</taxon>
        <taxon>Bacillati</taxon>
        <taxon>Actinomycetota</taxon>
        <taxon>Actinomycetes</taxon>
        <taxon>Micromonosporales</taxon>
        <taxon>Micromonosporaceae</taxon>
        <taxon>Virgisporangium</taxon>
    </lineage>
</organism>
<dbReference type="Proteomes" id="UP000635606">
    <property type="component" value="Unassembled WGS sequence"/>
</dbReference>
<evidence type="ECO:0000259" key="5">
    <source>
        <dbReference type="PROSITE" id="PS50977"/>
    </source>
</evidence>
<evidence type="ECO:0000256" key="4">
    <source>
        <dbReference type="PROSITE-ProRule" id="PRU00335"/>
    </source>
</evidence>
<reference evidence="6" key="1">
    <citation type="submission" date="2021-01" db="EMBL/GenBank/DDBJ databases">
        <title>Whole genome shotgun sequence of Virgisporangium ochraceum NBRC 16418.</title>
        <authorList>
            <person name="Komaki H."/>
            <person name="Tamura T."/>
        </authorList>
    </citation>
    <scope>NUCLEOTIDE SEQUENCE</scope>
    <source>
        <strain evidence="6">NBRC 16418</strain>
    </source>
</reference>
<keyword evidence="3" id="KW-0804">Transcription</keyword>
<dbReference type="SUPFAM" id="SSF46689">
    <property type="entry name" value="Homeodomain-like"/>
    <property type="match status" value="1"/>
</dbReference>